<feature type="region of interest" description="Disordered" evidence="1">
    <location>
        <begin position="103"/>
        <end position="176"/>
    </location>
</feature>
<gene>
    <name evidence="2" type="ORF">FSB_LOCUS39771</name>
</gene>
<reference evidence="2" key="1">
    <citation type="submission" date="2018-02" db="EMBL/GenBank/DDBJ databases">
        <authorList>
            <person name="Cohen D.B."/>
            <person name="Kent A.D."/>
        </authorList>
    </citation>
    <scope>NUCLEOTIDE SEQUENCE</scope>
</reference>
<feature type="compositionally biased region" description="Polar residues" evidence="1">
    <location>
        <begin position="163"/>
        <end position="176"/>
    </location>
</feature>
<organism evidence="2">
    <name type="scientific">Fagus sylvatica</name>
    <name type="common">Beechnut</name>
    <dbReference type="NCBI Taxonomy" id="28930"/>
    <lineage>
        <taxon>Eukaryota</taxon>
        <taxon>Viridiplantae</taxon>
        <taxon>Streptophyta</taxon>
        <taxon>Embryophyta</taxon>
        <taxon>Tracheophyta</taxon>
        <taxon>Spermatophyta</taxon>
        <taxon>Magnoliopsida</taxon>
        <taxon>eudicotyledons</taxon>
        <taxon>Gunneridae</taxon>
        <taxon>Pentapetalae</taxon>
        <taxon>rosids</taxon>
        <taxon>fabids</taxon>
        <taxon>Fagales</taxon>
        <taxon>Fagaceae</taxon>
        <taxon>Fagus</taxon>
    </lineage>
</organism>
<dbReference type="EMBL" id="OIVN01003533">
    <property type="protein sequence ID" value="SPD11889.1"/>
    <property type="molecule type" value="Genomic_DNA"/>
</dbReference>
<dbReference type="AlphaFoldDB" id="A0A2N9HJT8"/>
<name>A0A2N9HJT8_FAGSY</name>
<evidence type="ECO:0000313" key="2">
    <source>
        <dbReference type="EMBL" id="SPD11889.1"/>
    </source>
</evidence>
<sequence>MKPWVEEGNRPLKFLHCFLLGEGRRNLPSKQLQGTGENLETSSLSANGASYPFLSAVGILGMHHWPVALRRRVGKKMSHGLTPGTNDRCQDFSAQLFCTADATAESENGSTADSRRANARQGKETRKRAAESRKWKEHNQRQKGAWRQYEESKRRPAYDGSYSLCTADNSQTTADS</sequence>
<feature type="compositionally biased region" description="Basic and acidic residues" evidence="1">
    <location>
        <begin position="113"/>
        <end position="140"/>
    </location>
</feature>
<protein>
    <submittedName>
        <fullName evidence="2">Uncharacterized protein</fullName>
    </submittedName>
</protein>
<accession>A0A2N9HJT8</accession>
<proteinExistence type="predicted"/>
<feature type="compositionally biased region" description="Basic and acidic residues" evidence="1">
    <location>
        <begin position="148"/>
        <end position="157"/>
    </location>
</feature>
<evidence type="ECO:0000256" key="1">
    <source>
        <dbReference type="SAM" id="MobiDB-lite"/>
    </source>
</evidence>